<accession>A2YBG1</accession>
<name>A2YBG1_ORYSI</name>
<feature type="compositionally biased region" description="Basic and acidic residues" evidence="1">
    <location>
        <begin position="81"/>
        <end position="104"/>
    </location>
</feature>
<dbReference type="Gramene" id="BGIOSGA021500-TA">
    <property type="protein sequence ID" value="BGIOSGA021500-PA"/>
    <property type="gene ID" value="BGIOSGA021500"/>
</dbReference>
<dbReference type="Proteomes" id="UP000007015">
    <property type="component" value="Chromosome 6"/>
</dbReference>
<keyword evidence="3" id="KW-1185">Reference proteome</keyword>
<evidence type="ECO:0000256" key="1">
    <source>
        <dbReference type="SAM" id="MobiDB-lite"/>
    </source>
</evidence>
<dbReference type="AlphaFoldDB" id="A2YBG1"/>
<dbReference type="HOGENOM" id="CLU_1689613_0_0_1"/>
<protein>
    <submittedName>
        <fullName evidence="2">Uncharacterized protein</fullName>
    </submittedName>
</protein>
<organism evidence="2 3">
    <name type="scientific">Oryza sativa subsp. indica</name>
    <name type="common">Rice</name>
    <dbReference type="NCBI Taxonomy" id="39946"/>
    <lineage>
        <taxon>Eukaryota</taxon>
        <taxon>Viridiplantae</taxon>
        <taxon>Streptophyta</taxon>
        <taxon>Embryophyta</taxon>
        <taxon>Tracheophyta</taxon>
        <taxon>Spermatophyta</taxon>
        <taxon>Magnoliopsida</taxon>
        <taxon>Liliopsida</taxon>
        <taxon>Poales</taxon>
        <taxon>Poaceae</taxon>
        <taxon>BOP clade</taxon>
        <taxon>Oryzoideae</taxon>
        <taxon>Oryzeae</taxon>
        <taxon>Oryzinae</taxon>
        <taxon>Oryza</taxon>
        <taxon>Oryza sativa</taxon>
    </lineage>
</organism>
<sequence length="156" mass="17379">MERISQKFLHFSNPRAHLSTSTEGRKGGAAMPPMSLTGCVMFDYVFTVSELAGLVGKSWMPRAQPTGATPEERNASSTTHEGPRMRRDSRARPTRDRARREKCPEQSPPGGGHAQGLIRPEYSPREATPRGRMCPQVTDDEDPGSHFYDTHTKSPW</sequence>
<reference evidence="2 3" key="1">
    <citation type="journal article" date="2005" name="PLoS Biol.">
        <title>The genomes of Oryza sativa: a history of duplications.</title>
        <authorList>
            <person name="Yu J."/>
            <person name="Wang J."/>
            <person name="Lin W."/>
            <person name="Li S."/>
            <person name="Li H."/>
            <person name="Zhou J."/>
            <person name="Ni P."/>
            <person name="Dong W."/>
            <person name="Hu S."/>
            <person name="Zeng C."/>
            <person name="Zhang J."/>
            <person name="Zhang Y."/>
            <person name="Li R."/>
            <person name="Xu Z."/>
            <person name="Li S."/>
            <person name="Li X."/>
            <person name="Zheng H."/>
            <person name="Cong L."/>
            <person name="Lin L."/>
            <person name="Yin J."/>
            <person name="Geng J."/>
            <person name="Li G."/>
            <person name="Shi J."/>
            <person name="Liu J."/>
            <person name="Lv H."/>
            <person name="Li J."/>
            <person name="Wang J."/>
            <person name="Deng Y."/>
            <person name="Ran L."/>
            <person name="Shi X."/>
            <person name="Wang X."/>
            <person name="Wu Q."/>
            <person name="Li C."/>
            <person name="Ren X."/>
            <person name="Wang J."/>
            <person name="Wang X."/>
            <person name="Li D."/>
            <person name="Liu D."/>
            <person name="Zhang X."/>
            <person name="Ji Z."/>
            <person name="Zhao W."/>
            <person name="Sun Y."/>
            <person name="Zhang Z."/>
            <person name="Bao J."/>
            <person name="Han Y."/>
            <person name="Dong L."/>
            <person name="Ji J."/>
            <person name="Chen P."/>
            <person name="Wu S."/>
            <person name="Liu J."/>
            <person name="Xiao Y."/>
            <person name="Bu D."/>
            <person name="Tan J."/>
            <person name="Yang L."/>
            <person name="Ye C."/>
            <person name="Zhang J."/>
            <person name="Xu J."/>
            <person name="Zhou Y."/>
            <person name="Yu Y."/>
            <person name="Zhang B."/>
            <person name="Zhuang S."/>
            <person name="Wei H."/>
            <person name="Liu B."/>
            <person name="Lei M."/>
            <person name="Yu H."/>
            <person name="Li Y."/>
            <person name="Xu H."/>
            <person name="Wei S."/>
            <person name="He X."/>
            <person name="Fang L."/>
            <person name="Zhang Z."/>
            <person name="Zhang Y."/>
            <person name="Huang X."/>
            <person name="Su Z."/>
            <person name="Tong W."/>
            <person name="Li J."/>
            <person name="Tong Z."/>
            <person name="Li S."/>
            <person name="Ye J."/>
            <person name="Wang L."/>
            <person name="Fang L."/>
            <person name="Lei T."/>
            <person name="Chen C."/>
            <person name="Chen H."/>
            <person name="Xu Z."/>
            <person name="Li H."/>
            <person name="Huang H."/>
            <person name="Zhang F."/>
            <person name="Xu H."/>
            <person name="Li N."/>
            <person name="Zhao C."/>
            <person name="Li S."/>
            <person name="Dong L."/>
            <person name="Huang Y."/>
            <person name="Li L."/>
            <person name="Xi Y."/>
            <person name="Qi Q."/>
            <person name="Li W."/>
            <person name="Zhang B."/>
            <person name="Hu W."/>
            <person name="Zhang Y."/>
            <person name="Tian X."/>
            <person name="Jiao Y."/>
            <person name="Liang X."/>
            <person name="Jin J."/>
            <person name="Gao L."/>
            <person name="Zheng W."/>
            <person name="Hao B."/>
            <person name="Liu S."/>
            <person name="Wang W."/>
            <person name="Yuan L."/>
            <person name="Cao M."/>
            <person name="McDermott J."/>
            <person name="Samudrala R."/>
            <person name="Wang J."/>
            <person name="Wong G.K."/>
            <person name="Yang H."/>
        </authorList>
    </citation>
    <scope>NUCLEOTIDE SEQUENCE [LARGE SCALE GENOMIC DNA]</scope>
    <source>
        <strain evidence="3">cv. 93-11</strain>
    </source>
</reference>
<gene>
    <name evidence="2" type="ORF">OsI_22443</name>
</gene>
<feature type="region of interest" description="Disordered" evidence="1">
    <location>
        <begin position="58"/>
        <end position="156"/>
    </location>
</feature>
<dbReference type="EMBL" id="CM000131">
    <property type="protein sequence ID" value="EAZ00422.1"/>
    <property type="molecule type" value="Genomic_DNA"/>
</dbReference>
<feature type="region of interest" description="Disordered" evidence="1">
    <location>
        <begin position="1"/>
        <end position="30"/>
    </location>
</feature>
<evidence type="ECO:0000313" key="2">
    <source>
        <dbReference type="EMBL" id="EAZ00422.1"/>
    </source>
</evidence>
<evidence type="ECO:0000313" key="3">
    <source>
        <dbReference type="Proteomes" id="UP000007015"/>
    </source>
</evidence>
<proteinExistence type="predicted"/>